<dbReference type="eggNOG" id="COG0847">
    <property type="taxonomic scope" value="Bacteria"/>
</dbReference>
<evidence type="ECO:0000256" key="1">
    <source>
        <dbReference type="ARBA" id="ARBA00022839"/>
    </source>
</evidence>
<dbReference type="STRING" id="326427.Cagg_0978"/>
<reference evidence="3" key="1">
    <citation type="submission" date="2008-12" db="EMBL/GenBank/DDBJ databases">
        <title>Complete sequence of Chloroflexus aggregans DSM 9485.</title>
        <authorList>
            <consortium name="US DOE Joint Genome Institute"/>
            <person name="Lucas S."/>
            <person name="Copeland A."/>
            <person name="Lapidus A."/>
            <person name="Glavina del Rio T."/>
            <person name="Dalin E."/>
            <person name="Tice H."/>
            <person name="Pitluck S."/>
            <person name="Foster B."/>
            <person name="Larimer F."/>
            <person name="Land M."/>
            <person name="Hauser L."/>
            <person name="Kyrpides N."/>
            <person name="Mikhailova N."/>
            <person name="Bryant D."/>
            <person name="Richardson P."/>
        </authorList>
    </citation>
    <scope>NUCLEOTIDE SEQUENCE</scope>
    <source>
        <strain evidence="3">DSM 9485</strain>
    </source>
</reference>
<dbReference type="NCBIfam" id="TIGR00573">
    <property type="entry name" value="dnaq"/>
    <property type="match status" value="1"/>
</dbReference>
<keyword evidence="1" id="KW-0540">Nuclease</keyword>
<feature type="domain" description="Exonuclease" evidence="2">
    <location>
        <begin position="14"/>
        <end position="180"/>
    </location>
</feature>
<dbReference type="AlphaFoldDB" id="B8G6F9"/>
<name>B8G6F9_CHLAD</name>
<dbReference type="RefSeq" id="WP_012616262.1">
    <property type="nucleotide sequence ID" value="NC_011831.1"/>
</dbReference>
<dbReference type="HOGENOM" id="CLU_085985_0_0_0"/>
<evidence type="ECO:0000313" key="4">
    <source>
        <dbReference type="Proteomes" id="UP000002508"/>
    </source>
</evidence>
<dbReference type="Pfam" id="PF00929">
    <property type="entry name" value="RNase_T"/>
    <property type="match status" value="1"/>
</dbReference>
<proteinExistence type="predicted"/>
<dbReference type="CDD" id="cd06127">
    <property type="entry name" value="DEDDh"/>
    <property type="match status" value="1"/>
</dbReference>
<accession>B8G6F9</accession>
<dbReference type="InterPro" id="IPR036397">
    <property type="entry name" value="RNaseH_sf"/>
</dbReference>
<dbReference type="KEGG" id="cag:Cagg_0978"/>
<evidence type="ECO:0000313" key="3">
    <source>
        <dbReference type="EMBL" id="ACL23896.1"/>
    </source>
</evidence>
<keyword evidence="1" id="KW-0269">Exonuclease</keyword>
<dbReference type="SMART" id="SM00479">
    <property type="entry name" value="EXOIII"/>
    <property type="match status" value="1"/>
</dbReference>
<dbReference type="GO" id="GO:0045004">
    <property type="term" value="P:DNA replication proofreading"/>
    <property type="evidence" value="ECO:0007669"/>
    <property type="project" value="TreeGrafter"/>
</dbReference>
<dbReference type="SUPFAM" id="SSF53098">
    <property type="entry name" value="Ribonuclease H-like"/>
    <property type="match status" value="1"/>
</dbReference>
<gene>
    <name evidence="3" type="ordered locus">Cagg_0978</name>
</gene>
<dbReference type="Gene3D" id="3.30.420.10">
    <property type="entry name" value="Ribonuclease H-like superfamily/Ribonuclease H"/>
    <property type="match status" value="1"/>
</dbReference>
<dbReference type="InterPro" id="IPR006054">
    <property type="entry name" value="DnaQ"/>
</dbReference>
<dbReference type="OrthoDB" id="9803913at2"/>
<sequence length="280" mass="31014">MTTIDDTQPLIDLPLVFFDVETTGLDLQNGHRICELAMLRREHRQITGQINTLINPERELDPQASQVNGIRAEDLQSAPRFAELTVQVVQLSQQAVRVAHNLPFDESFLNMELARAGYPPLTGPALDTLELARRLGIRRGSLSLGALATSFGLPTPTHRAMDDVLTLHALFDRLVAKLADYGVTTLYDALRFTRGLLPGQPEPEAPPPLAAALASGTTLRIIYTSNSNPQPIERRIRPIELVVEPNGLSVRAFCYLRNDIRNFLLAKISAYLPDFSDKSD</sequence>
<dbReference type="PANTHER" id="PTHR30231:SF41">
    <property type="entry name" value="DNA POLYMERASE III SUBUNIT EPSILON"/>
    <property type="match status" value="1"/>
</dbReference>
<dbReference type="Pfam" id="PF13280">
    <property type="entry name" value="WYL"/>
    <property type="match status" value="1"/>
</dbReference>
<dbReference type="Proteomes" id="UP000002508">
    <property type="component" value="Chromosome"/>
</dbReference>
<dbReference type="eggNOG" id="COG2378">
    <property type="taxonomic scope" value="Bacteria"/>
</dbReference>
<organism evidence="3 4">
    <name type="scientific">Chloroflexus aggregans (strain MD-66 / DSM 9485)</name>
    <dbReference type="NCBI Taxonomy" id="326427"/>
    <lineage>
        <taxon>Bacteria</taxon>
        <taxon>Bacillati</taxon>
        <taxon>Chloroflexota</taxon>
        <taxon>Chloroflexia</taxon>
        <taxon>Chloroflexales</taxon>
        <taxon>Chloroflexineae</taxon>
        <taxon>Chloroflexaceae</taxon>
        <taxon>Chloroflexus</taxon>
    </lineage>
</organism>
<dbReference type="FunFam" id="3.30.420.10:FF:000045">
    <property type="entry name" value="3'-5' exonuclease DinG"/>
    <property type="match status" value="1"/>
</dbReference>
<dbReference type="InterPro" id="IPR013520">
    <property type="entry name" value="Ribonucl_H"/>
</dbReference>
<keyword evidence="1" id="KW-0378">Hydrolase</keyword>
<protein>
    <submittedName>
        <fullName evidence="3">DNA polymerase III, epsilon subunit</fullName>
    </submittedName>
</protein>
<dbReference type="GO" id="GO:0003887">
    <property type="term" value="F:DNA-directed DNA polymerase activity"/>
    <property type="evidence" value="ECO:0007669"/>
    <property type="project" value="InterPro"/>
</dbReference>
<dbReference type="InterPro" id="IPR012337">
    <property type="entry name" value="RNaseH-like_sf"/>
</dbReference>
<dbReference type="PANTHER" id="PTHR30231">
    <property type="entry name" value="DNA POLYMERASE III SUBUNIT EPSILON"/>
    <property type="match status" value="1"/>
</dbReference>
<dbReference type="PROSITE" id="PS52050">
    <property type="entry name" value="WYL"/>
    <property type="match status" value="1"/>
</dbReference>
<evidence type="ECO:0000259" key="2">
    <source>
        <dbReference type="SMART" id="SM00479"/>
    </source>
</evidence>
<dbReference type="EMBL" id="CP001337">
    <property type="protein sequence ID" value="ACL23896.1"/>
    <property type="molecule type" value="Genomic_DNA"/>
</dbReference>
<keyword evidence="4" id="KW-1185">Reference proteome</keyword>
<dbReference type="GO" id="GO:0005829">
    <property type="term" value="C:cytosol"/>
    <property type="evidence" value="ECO:0007669"/>
    <property type="project" value="TreeGrafter"/>
</dbReference>
<dbReference type="InterPro" id="IPR026881">
    <property type="entry name" value="WYL_dom"/>
</dbReference>
<dbReference type="GO" id="GO:0008408">
    <property type="term" value="F:3'-5' exonuclease activity"/>
    <property type="evidence" value="ECO:0007669"/>
    <property type="project" value="TreeGrafter"/>
</dbReference>
<dbReference type="GO" id="GO:0003677">
    <property type="term" value="F:DNA binding"/>
    <property type="evidence" value="ECO:0007669"/>
    <property type="project" value="InterPro"/>
</dbReference>